<dbReference type="RefSeq" id="WP_279860475.1">
    <property type="nucleotide sequence ID" value="NZ_JAODZU010000021.1"/>
</dbReference>
<proteinExistence type="predicted"/>
<organism evidence="2 3">
    <name type="scientific">Comamonas aquatica</name>
    <dbReference type="NCBI Taxonomy" id="225991"/>
    <lineage>
        <taxon>Bacteria</taxon>
        <taxon>Pseudomonadati</taxon>
        <taxon>Pseudomonadota</taxon>
        <taxon>Betaproteobacteria</taxon>
        <taxon>Burkholderiales</taxon>
        <taxon>Comamonadaceae</taxon>
        <taxon>Comamonas</taxon>
    </lineage>
</organism>
<dbReference type="PANTHER" id="PTHR43415">
    <property type="entry name" value="SPERMIDINE N(1)-ACETYLTRANSFERASE"/>
    <property type="match status" value="1"/>
</dbReference>
<comment type="caution">
    <text evidence="2">The sequence shown here is derived from an EMBL/GenBank/DDBJ whole genome shotgun (WGS) entry which is preliminary data.</text>
</comment>
<dbReference type="NCBIfam" id="TIGR03585">
    <property type="entry name" value="PseH"/>
    <property type="match status" value="1"/>
</dbReference>
<gene>
    <name evidence="2" type="primary">pseH</name>
    <name evidence="2" type="ORF">N7330_15640</name>
</gene>
<dbReference type="InterPro" id="IPR016181">
    <property type="entry name" value="Acyl_CoA_acyltransferase"/>
</dbReference>
<dbReference type="PROSITE" id="PS51186">
    <property type="entry name" value="GNAT"/>
    <property type="match status" value="1"/>
</dbReference>
<accession>A0AA42L0L5</accession>
<dbReference type="Pfam" id="PF13420">
    <property type="entry name" value="Acetyltransf_4"/>
    <property type="match status" value="1"/>
</dbReference>
<dbReference type="GO" id="GO:0016747">
    <property type="term" value="F:acyltransferase activity, transferring groups other than amino-acyl groups"/>
    <property type="evidence" value="ECO:0007669"/>
    <property type="project" value="InterPro"/>
</dbReference>
<sequence>MNQLGILRSIAVDELELMRAWRNEPAVRANMFTQHEISYEEHLIWWEKTKVRTDQKYFMYEMAGAPVGIAAFTGIDIRSQNSAWAFYASPSAPKGTGSKMEFLMLDHAFDDLKIHKLYCEVLAFNKSVIKLHQKFGFRIEGVFKQQYKVNDNFVDIYRLGILASEWQEHRQSMQEKLITQKRA</sequence>
<dbReference type="EC" id="2.3.1.202" evidence="2"/>
<keyword evidence="2" id="KW-0012">Acyltransferase</keyword>
<protein>
    <submittedName>
        <fullName evidence="2">UDP-4-amino-4, 6-dideoxy-N-acetyl-beta-L-altrosamine N-acetyltransferase</fullName>
        <ecNumber evidence="2">2.3.1.202</ecNumber>
    </submittedName>
</protein>
<dbReference type="EMBL" id="JAODZU010000021">
    <property type="protein sequence ID" value="MDH0364472.1"/>
    <property type="molecule type" value="Genomic_DNA"/>
</dbReference>
<evidence type="ECO:0000313" key="3">
    <source>
        <dbReference type="Proteomes" id="UP001158297"/>
    </source>
</evidence>
<keyword evidence="2" id="KW-0808">Transferase</keyword>
<evidence type="ECO:0000313" key="2">
    <source>
        <dbReference type="EMBL" id="MDH0364472.1"/>
    </source>
</evidence>
<reference evidence="2" key="1">
    <citation type="submission" date="2022-09" db="EMBL/GenBank/DDBJ databases">
        <title>Intensive care unit water sources are persistently colonized with multi-drug resistant bacteria and are the site of extensive horizontal gene transfer of antibiotic resistance genes.</title>
        <authorList>
            <person name="Diorio-Toth L."/>
        </authorList>
    </citation>
    <scope>NUCLEOTIDE SEQUENCE</scope>
    <source>
        <strain evidence="2">GD04130</strain>
    </source>
</reference>
<dbReference type="AlphaFoldDB" id="A0AA42L0L5"/>
<dbReference type="Gene3D" id="3.40.630.30">
    <property type="match status" value="1"/>
</dbReference>
<evidence type="ECO:0000259" key="1">
    <source>
        <dbReference type="PROSITE" id="PS51186"/>
    </source>
</evidence>
<feature type="domain" description="N-acetyltransferase" evidence="1">
    <location>
        <begin position="5"/>
        <end position="160"/>
    </location>
</feature>
<name>A0AA42L0L5_9BURK</name>
<dbReference type="SUPFAM" id="SSF55729">
    <property type="entry name" value="Acyl-CoA N-acyltransferases (Nat)"/>
    <property type="match status" value="1"/>
</dbReference>
<dbReference type="InterPro" id="IPR020036">
    <property type="entry name" value="PseH"/>
</dbReference>
<dbReference type="InterPro" id="IPR000182">
    <property type="entry name" value="GNAT_dom"/>
</dbReference>
<dbReference type="Proteomes" id="UP001158297">
    <property type="component" value="Unassembled WGS sequence"/>
</dbReference>
<dbReference type="PANTHER" id="PTHR43415:SF3">
    <property type="entry name" value="GNAT-FAMILY ACETYLTRANSFERASE"/>
    <property type="match status" value="1"/>
</dbReference>